<dbReference type="RefSeq" id="WP_190725158.1">
    <property type="nucleotide sequence ID" value="NZ_CP061539.1"/>
</dbReference>
<dbReference type="AlphaFoldDB" id="A0A7H2BFQ9"/>
<evidence type="ECO:0000256" key="1">
    <source>
        <dbReference type="SAM" id="MobiDB-lite"/>
    </source>
</evidence>
<keyword evidence="3" id="KW-1185">Reference proteome</keyword>
<dbReference type="GeneID" id="96623460"/>
<name>A0A7H2BFQ9_9MICC</name>
<dbReference type="Proteomes" id="UP000516404">
    <property type="component" value="Chromosome"/>
</dbReference>
<accession>A0A7H2BFQ9</accession>
<dbReference type="KEGG" id="rter:IDM49_04375"/>
<dbReference type="EMBL" id="CP061539">
    <property type="protein sequence ID" value="QNV38505.1"/>
    <property type="molecule type" value="Genomic_DNA"/>
</dbReference>
<organism evidence="2 3">
    <name type="scientific">Rothia terrae</name>
    <dbReference type="NCBI Taxonomy" id="396015"/>
    <lineage>
        <taxon>Bacteria</taxon>
        <taxon>Bacillati</taxon>
        <taxon>Actinomycetota</taxon>
        <taxon>Actinomycetes</taxon>
        <taxon>Micrococcales</taxon>
        <taxon>Micrococcaceae</taxon>
        <taxon>Rothia</taxon>
    </lineage>
</organism>
<feature type="region of interest" description="Disordered" evidence="1">
    <location>
        <begin position="251"/>
        <end position="272"/>
    </location>
</feature>
<feature type="compositionally biased region" description="Basic and acidic residues" evidence="1">
    <location>
        <begin position="262"/>
        <end position="272"/>
    </location>
</feature>
<protein>
    <submittedName>
        <fullName evidence="2">Uncharacterized protein</fullName>
    </submittedName>
</protein>
<sequence length="272" mass="31132">MRIDREDISELLANDGTLAVAEKMATCIMYAHSQNYADFERRTAGWDKYDKKVFIQQNRSLSATSLSLLLIKRLAKTSHADALKTIDLWNNDWFEFRHKEVQIYLLRSTSNKSSRKKQLDIINTIKDDMENLFDESDDISADLYRSRLSPNHQASVDDEPLYCQLEYRVGRNGMLTKAVFSAQTISQEHPIFTYELDLVKVRELLEELLASDPDIFTPATLLRQNTVPAPALQTHQLSPVQTQDVGRELDTSITPAPAPLQEEERQGSRKSL</sequence>
<evidence type="ECO:0000313" key="3">
    <source>
        <dbReference type="Proteomes" id="UP000516404"/>
    </source>
</evidence>
<proteinExistence type="predicted"/>
<gene>
    <name evidence="2" type="ORF">IDM49_04375</name>
</gene>
<evidence type="ECO:0000313" key="2">
    <source>
        <dbReference type="EMBL" id="QNV38505.1"/>
    </source>
</evidence>
<reference evidence="2 3" key="1">
    <citation type="submission" date="2020-09" db="EMBL/GenBank/DDBJ databases">
        <title>Investigation of environmental microbes.</title>
        <authorList>
            <person name="Ou Y."/>
            <person name="Kang Q."/>
        </authorList>
    </citation>
    <scope>NUCLEOTIDE SEQUENCE [LARGE SCALE GENOMIC DNA]</scope>
    <source>
        <strain evidence="2 3">KJZ-14</strain>
    </source>
</reference>